<gene>
    <name evidence="8" type="ORF">NEZAVI_LOCUS9977</name>
</gene>
<sequence>MFLHLLLAGLDNSSYDASKLAMDYHNIGFRECAAEVARYLVTVEGLDSQDPLRLRLMSHLQCFAAQRELSRPWPEVGPSGAKPWADTSGSSSSANTSFECEGPTLTPLTPVSHHPPPPYHYSQHHYPQEYPPTSSHQKPYRPWGGTEMAY</sequence>
<organism evidence="8 9">
    <name type="scientific">Nezara viridula</name>
    <name type="common">Southern green stink bug</name>
    <name type="synonym">Cimex viridulus</name>
    <dbReference type="NCBI Taxonomy" id="85310"/>
    <lineage>
        <taxon>Eukaryota</taxon>
        <taxon>Metazoa</taxon>
        <taxon>Ecdysozoa</taxon>
        <taxon>Arthropoda</taxon>
        <taxon>Hexapoda</taxon>
        <taxon>Insecta</taxon>
        <taxon>Pterygota</taxon>
        <taxon>Neoptera</taxon>
        <taxon>Paraneoptera</taxon>
        <taxon>Hemiptera</taxon>
        <taxon>Heteroptera</taxon>
        <taxon>Panheteroptera</taxon>
        <taxon>Pentatomomorpha</taxon>
        <taxon>Pentatomoidea</taxon>
        <taxon>Pentatomidae</taxon>
        <taxon>Pentatominae</taxon>
        <taxon>Nezara</taxon>
    </lineage>
</organism>
<dbReference type="EMBL" id="OV725080">
    <property type="protein sequence ID" value="CAH1400810.1"/>
    <property type="molecule type" value="Genomic_DNA"/>
</dbReference>
<evidence type="ECO:0000256" key="4">
    <source>
        <dbReference type="ARBA" id="ARBA00023163"/>
    </source>
</evidence>
<dbReference type="Gene3D" id="6.10.250.980">
    <property type="match status" value="1"/>
</dbReference>
<evidence type="ECO:0000256" key="1">
    <source>
        <dbReference type="ARBA" id="ARBA00004123"/>
    </source>
</evidence>
<evidence type="ECO:0000256" key="2">
    <source>
        <dbReference type="ARBA" id="ARBA00023015"/>
    </source>
</evidence>
<dbReference type="InterPro" id="IPR003650">
    <property type="entry name" value="Orange_dom"/>
</dbReference>
<feature type="domain" description="Orange" evidence="7">
    <location>
        <begin position="28"/>
        <end position="60"/>
    </location>
</feature>
<dbReference type="PROSITE" id="PS51054">
    <property type="entry name" value="ORANGE"/>
    <property type="match status" value="1"/>
</dbReference>
<feature type="region of interest" description="Disordered" evidence="6">
    <location>
        <begin position="72"/>
        <end position="150"/>
    </location>
</feature>
<name>A0A9P0MQB1_NEZVI</name>
<keyword evidence="3" id="KW-0238">DNA-binding</keyword>
<protein>
    <recommendedName>
        <fullName evidence="7">Orange domain-containing protein</fullName>
    </recommendedName>
</protein>
<keyword evidence="2" id="KW-0805">Transcription regulation</keyword>
<dbReference type="GO" id="GO:0005634">
    <property type="term" value="C:nucleus"/>
    <property type="evidence" value="ECO:0007669"/>
    <property type="project" value="UniProtKB-SubCell"/>
</dbReference>
<comment type="subcellular location">
    <subcellularLocation>
        <location evidence="1">Nucleus</location>
    </subcellularLocation>
</comment>
<evidence type="ECO:0000313" key="9">
    <source>
        <dbReference type="Proteomes" id="UP001152798"/>
    </source>
</evidence>
<dbReference type="Proteomes" id="UP001152798">
    <property type="component" value="Chromosome 4"/>
</dbReference>
<evidence type="ECO:0000313" key="8">
    <source>
        <dbReference type="EMBL" id="CAH1400810.1"/>
    </source>
</evidence>
<evidence type="ECO:0000256" key="3">
    <source>
        <dbReference type="ARBA" id="ARBA00023125"/>
    </source>
</evidence>
<feature type="compositionally biased region" description="Low complexity" evidence="6">
    <location>
        <begin position="103"/>
        <end position="112"/>
    </location>
</feature>
<proteinExistence type="predicted"/>
<dbReference type="OrthoDB" id="6616705at2759"/>
<evidence type="ECO:0000256" key="6">
    <source>
        <dbReference type="SAM" id="MobiDB-lite"/>
    </source>
</evidence>
<keyword evidence="5" id="KW-0539">Nucleus</keyword>
<dbReference type="GO" id="GO:0006355">
    <property type="term" value="P:regulation of DNA-templated transcription"/>
    <property type="evidence" value="ECO:0007669"/>
    <property type="project" value="InterPro"/>
</dbReference>
<dbReference type="SMART" id="SM00511">
    <property type="entry name" value="ORANGE"/>
    <property type="match status" value="1"/>
</dbReference>
<dbReference type="InterPro" id="IPR050370">
    <property type="entry name" value="HES_HEY"/>
</dbReference>
<accession>A0A9P0MQB1</accession>
<evidence type="ECO:0000259" key="7">
    <source>
        <dbReference type="PROSITE" id="PS51054"/>
    </source>
</evidence>
<keyword evidence="9" id="KW-1185">Reference proteome</keyword>
<keyword evidence="4" id="KW-0804">Transcription</keyword>
<dbReference type="GO" id="GO:0003677">
    <property type="term" value="F:DNA binding"/>
    <property type="evidence" value="ECO:0007669"/>
    <property type="project" value="UniProtKB-KW"/>
</dbReference>
<dbReference type="SUPFAM" id="SSF158457">
    <property type="entry name" value="Orange domain-like"/>
    <property type="match status" value="1"/>
</dbReference>
<dbReference type="Pfam" id="PF07527">
    <property type="entry name" value="Hairy_orange"/>
    <property type="match status" value="1"/>
</dbReference>
<dbReference type="PANTHER" id="PTHR10985">
    <property type="entry name" value="BASIC HELIX-LOOP-HELIX TRANSCRIPTION FACTOR, HES-RELATED"/>
    <property type="match status" value="1"/>
</dbReference>
<reference evidence="8" key="1">
    <citation type="submission" date="2022-01" db="EMBL/GenBank/DDBJ databases">
        <authorList>
            <person name="King R."/>
        </authorList>
    </citation>
    <scope>NUCLEOTIDE SEQUENCE</scope>
</reference>
<evidence type="ECO:0000256" key="5">
    <source>
        <dbReference type="ARBA" id="ARBA00023242"/>
    </source>
</evidence>
<dbReference type="AlphaFoldDB" id="A0A9P0MQB1"/>